<protein>
    <submittedName>
        <fullName evidence="1">Uncharacterized protein</fullName>
    </submittedName>
</protein>
<dbReference type="EMBL" id="ML995511">
    <property type="protein sequence ID" value="KAF2136850.1"/>
    <property type="molecule type" value="Genomic_DNA"/>
</dbReference>
<dbReference type="RefSeq" id="XP_033392568.1">
    <property type="nucleotide sequence ID" value="XM_033535129.1"/>
</dbReference>
<reference evidence="1" key="1">
    <citation type="journal article" date="2020" name="Stud. Mycol.">
        <title>101 Dothideomycetes genomes: a test case for predicting lifestyles and emergence of pathogens.</title>
        <authorList>
            <person name="Haridas S."/>
            <person name="Albert R."/>
            <person name="Binder M."/>
            <person name="Bloem J."/>
            <person name="Labutti K."/>
            <person name="Salamov A."/>
            <person name="Andreopoulos B."/>
            <person name="Baker S."/>
            <person name="Barry K."/>
            <person name="Bills G."/>
            <person name="Bluhm B."/>
            <person name="Cannon C."/>
            <person name="Castanera R."/>
            <person name="Culley D."/>
            <person name="Daum C."/>
            <person name="Ezra D."/>
            <person name="Gonzalez J."/>
            <person name="Henrissat B."/>
            <person name="Kuo A."/>
            <person name="Liang C."/>
            <person name="Lipzen A."/>
            <person name="Lutzoni F."/>
            <person name="Magnuson J."/>
            <person name="Mondo S."/>
            <person name="Nolan M."/>
            <person name="Ohm R."/>
            <person name="Pangilinan J."/>
            <person name="Park H.-J."/>
            <person name="Ramirez L."/>
            <person name="Alfaro M."/>
            <person name="Sun H."/>
            <person name="Tritt A."/>
            <person name="Yoshinaga Y."/>
            <person name="Zwiers L.-H."/>
            <person name="Turgeon B."/>
            <person name="Goodwin S."/>
            <person name="Spatafora J."/>
            <person name="Crous P."/>
            <person name="Grigoriev I."/>
        </authorList>
    </citation>
    <scope>NUCLEOTIDE SEQUENCE</scope>
    <source>
        <strain evidence="1">CBS 121167</strain>
    </source>
</reference>
<dbReference type="AlphaFoldDB" id="A0A6A6AYJ7"/>
<evidence type="ECO:0000313" key="2">
    <source>
        <dbReference type="Proteomes" id="UP000799438"/>
    </source>
</evidence>
<accession>A0A6A6AYJ7</accession>
<gene>
    <name evidence="1" type="ORF">K452DRAFT_117500</name>
</gene>
<keyword evidence="2" id="KW-1185">Reference proteome</keyword>
<dbReference type="GeneID" id="54292623"/>
<name>A0A6A6AYJ7_9PEZI</name>
<dbReference type="Proteomes" id="UP000799438">
    <property type="component" value="Unassembled WGS sequence"/>
</dbReference>
<evidence type="ECO:0000313" key="1">
    <source>
        <dbReference type="EMBL" id="KAF2136850.1"/>
    </source>
</evidence>
<proteinExistence type="predicted"/>
<sequence>MLVSRRIASHRVVSCRVVRHGEVSACIVRARSTLDHRTLSITPSAFPLLRSSAWVPGCCCRCRSSGFGAEGLNVCCFLLPFLSFSFSLVYGGKSRSTASGADRRWGV</sequence>
<organism evidence="1 2">
    <name type="scientific">Aplosporella prunicola CBS 121167</name>
    <dbReference type="NCBI Taxonomy" id="1176127"/>
    <lineage>
        <taxon>Eukaryota</taxon>
        <taxon>Fungi</taxon>
        <taxon>Dikarya</taxon>
        <taxon>Ascomycota</taxon>
        <taxon>Pezizomycotina</taxon>
        <taxon>Dothideomycetes</taxon>
        <taxon>Dothideomycetes incertae sedis</taxon>
        <taxon>Botryosphaeriales</taxon>
        <taxon>Aplosporellaceae</taxon>
        <taxon>Aplosporella</taxon>
    </lineage>
</organism>